<evidence type="ECO:0000256" key="5">
    <source>
        <dbReference type="ARBA" id="ARBA00024976"/>
    </source>
</evidence>
<dbReference type="GO" id="GO:0002031">
    <property type="term" value="P:G protein-coupled receptor internalization"/>
    <property type="evidence" value="ECO:0007669"/>
    <property type="project" value="TreeGrafter"/>
</dbReference>
<dbReference type="SMART" id="SM01017">
    <property type="entry name" value="Arrestin_C"/>
    <property type="match status" value="1"/>
</dbReference>
<dbReference type="GO" id="GO:0007165">
    <property type="term" value="P:signal transduction"/>
    <property type="evidence" value="ECO:0007669"/>
    <property type="project" value="InterPro"/>
</dbReference>
<dbReference type="Gene3D" id="2.60.40.640">
    <property type="match status" value="1"/>
</dbReference>
<dbReference type="AlphaFoldDB" id="A0A8U0P976"/>
<feature type="region of interest" description="Disordered" evidence="7">
    <location>
        <begin position="186"/>
        <end position="206"/>
    </location>
</feature>
<evidence type="ECO:0000256" key="7">
    <source>
        <dbReference type="SAM" id="MobiDB-lite"/>
    </source>
</evidence>
<feature type="domain" description="Arrestin C-terminal-like" evidence="8">
    <location>
        <begin position="396"/>
        <end position="559"/>
    </location>
</feature>
<dbReference type="InterPro" id="IPR014752">
    <property type="entry name" value="Arrestin-like_C"/>
</dbReference>
<dbReference type="Pfam" id="PF00339">
    <property type="entry name" value="Arrestin_N"/>
    <property type="match status" value="1"/>
</dbReference>
<dbReference type="InterPro" id="IPR000698">
    <property type="entry name" value="Arrestin"/>
</dbReference>
<dbReference type="RefSeq" id="XP_038820652.1">
    <property type="nucleotide sequence ID" value="XM_038964724.1"/>
</dbReference>
<evidence type="ECO:0000313" key="10">
    <source>
        <dbReference type="RefSeq" id="XP_038820652.1"/>
    </source>
</evidence>
<accession>A0A8U0P976</accession>
<evidence type="ECO:0000256" key="6">
    <source>
        <dbReference type="ARBA" id="ARBA00031498"/>
    </source>
</evidence>
<feature type="region of interest" description="Disordered" evidence="7">
    <location>
        <begin position="565"/>
        <end position="603"/>
    </location>
</feature>
<sequence>MSFKPTKSSSMMLKKGKVVERLGFNIAGKPIPTISEKPVKGFGKMFNSSLNNSTSVQKSCQELESWLSAVDRSGLPGRFKSLSSIALYENKNNKTSVRPDITLVSESTKTIIILELTVPWEDRLEEAYKKRRAKYKGLVIDRWKQGWKAHAYQSRLQGFCWAIPSQSLQHTQHHWRAITSTNEAASLESHHQHQRGRITGEPSPAPTRVYKKTSGNGALTLYLGKRDYVDHVQNVDSIEGVVKIDPADLGGKKVFVQLACAFRYGREDLDVIGLSFRKDIWFKHLQLYPAADHKPTLTPMHDCLLKKAGEQGHAFTFDIPINLPCSVTLQPGPDDAGKACGVDFEVKTYISDVADPEEKLDKKDTARLIVRKIQFAPDATGAPGPKADICKSFMMSDKPVHLEASLDKEIYYHGDPINVNVKVKNETTKTVTKIKVTVDQTTDVVLYSADKYTKTVLCQEFGETIDANSTFDKSLTITPLLADNKEKRGLALDGRLKDEDTNLASNTIMRDGMDKEVLGILVSYKIKVNLMVSSGGLLGGLTASDVQVELPLILMNPKPQEVSRWESEGQSMLKDRGDPSPRLKMGRMEGRVEGGVEGRVGGRVEGRVGGRQKIVWRRRERTVRAAVPAAR</sequence>
<dbReference type="InterPro" id="IPR011022">
    <property type="entry name" value="Arrestin_C-like"/>
</dbReference>
<dbReference type="Proteomes" id="UP000808372">
    <property type="component" value="Chromosome 26"/>
</dbReference>
<reference evidence="10" key="1">
    <citation type="submission" date="2025-08" db="UniProtKB">
        <authorList>
            <consortium name="RefSeq"/>
        </authorList>
    </citation>
    <scope>IDENTIFICATION</scope>
    <source>
        <tissue evidence="10">White muscle</tissue>
    </source>
</reference>
<keyword evidence="4" id="KW-0844">Vision</keyword>
<name>A0A8U0P976_SALNM</name>
<evidence type="ECO:0000256" key="1">
    <source>
        <dbReference type="ARBA" id="ARBA00005298"/>
    </source>
</evidence>
<dbReference type="PROSITE" id="PS00295">
    <property type="entry name" value="ARRESTINS"/>
    <property type="match status" value="1"/>
</dbReference>
<protein>
    <recommendedName>
        <fullName evidence="2">Arrestin-C</fullName>
    </recommendedName>
    <alternativeName>
        <fullName evidence="6">Cone arrestin</fullName>
    </alternativeName>
</protein>
<dbReference type="GeneID" id="120021075"/>
<dbReference type="PANTHER" id="PTHR11792:SF19">
    <property type="entry name" value="ARRESTIN-C"/>
    <property type="match status" value="1"/>
</dbReference>
<proteinExistence type="inferred from homology"/>
<evidence type="ECO:0000259" key="8">
    <source>
        <dbReference type="SMART" id="SM01017"/>
    </source>
</evidence>
<dbReference type="KEGG" id="snh:120021075"/>
<dbReference type="Gene3D" id="2.60.40.840">
    <property type="match status" value="1"/>
</dbReference>
<dbReference type="FunFam" id="2.60.40.840:FF:000002">
    <property type="entry name" value="Arrestin 3"/>
    <property type="match status" value="1"/>
</dbReference>
<gene>
    <name evidence="10" type="primary">LOC120021075</name>
</gene>
<evidence type="ECO:0000256" key="3">
    <source>
        <dbReference type="ARBA" id="ARBA00022606"/>
    </source>
</evidence>
<dbReference type="GO" id="GO:0001664">
    <property type="term" value="F:G protein-coupled receptor binding"/>
    <property type="evidence" value="ECO:0007669"/>
    <property type="project" value="TreeGrafter"/>
</dbReference>
<dbReference type="InterPro" id="IPR017864">
    <property type="entry name" value="Arrestin_CS"/>
</dbReference>
<evidence type="ECO:0000313" key="9">
    <source>
        <dbReference type="Proteomes" id="UP000808372"/>
    </source>
</evidence>
<dbReference type="SUPFAM" id="SSF81296">
    <property type="entry name" value="E set domains"/>
    <property type="match status" value="2"/>
</dbReference>
<dbReference type="PRINTS" id="PR00309">
    <property type="entry name" value="ARRESTIN"/>
</dbReference>
<dbReference type="InterPro" id="IPR014756">
    <property type="entry name" value="Ig_E-set"/>
</dbReference>
<organism evidence="9 10">
    <name type="scientific">Salvelinus namaycush</name>
    <name type="common">Lake trout</name>
    <name type="synonym">Salmo namaycush</name>
    <dbReference type="NCBI Taxonomy" id="8040"/>
    <lineage>
        <taxon>Eukaryota</taxon>
        <taxon>Metazoa</taxon>
        <taxon>Chordata</taxon>
        <taxon>Craniata</taxon>
        <taxon>Vertebrata</taxon>
        <taxon>Euteleostomi</taxon>
        <taxon>Actinopterygii</taxon>
        <taxon>Neopterygii</taxon>
        <taxon>Teleostei</taxon>
        <taxon>Protacanthopterygii</taxon>
        <taxon>Salmoniformes</taxon>
        <taxon>Salmonidae</taxon>
        <taxon>Salmoninae</taxon>
        <taxon>Salvelinus</taxon>
    </lineage>
</organism>
<dbReference type="GO" id="GO:0007601">
    <property type="term" value="P:visual perception"/>
    <property type="evidence" value="ECO:0007669"/>
    <property type="project" value="UniProtKB-KW"/>
</dbReference>
<dbReference type="GO" id="GO:0007399">
    <property type="term" value="P:nervous system development"/>
    <property type="evidence" value="ECO:0007669"/>
    <property type="project" value="UniProtKB-ARBA"/>
</dbReference>
<keyword evidence="3" id="KW-0716">Sensory transduction</keyword>
<evidence type="ECO:0000256" key="4">
    <source>
        <dbReference type="ARBA" id="ARBA00023305"/>
    </source>
</evidence>
<dbReference type="FunFam" id="2.60.40.640:FF:000037">
    <property type="entry name" value="Arrestin 3a, retinal (X-arrestin)"/>
    <property type="match status" value="1"/>
</dbReference>
<dbReference type="Pfam" id="PF02752">
    <property type="entry name" value="Arrestin_C"/>
    <property type="match status" value="1"/>
</dbReference>
<dbReference type="PANTHER" id="PTHR11792">
    <property type="entry name" value="ARRESTIN"/>
    <property type="match status" value="1"/>
</dbReference>
<comment type="similarity">
    <text evidence="1">Belongs to the arrestin family.</text>
</comment>
<keyword evidence="9" id="KW-1185">Reference proteome</keyword>
<dbReference type="InterPro" id="IPR011021">
    <property type="entry name" value="Arrestin-like_N"/>
</dbReference>
<comment type="function">
    <text evidence="5">May play a role in an as yet undefined retina-specific signal transduction. Could bind to photoactivated-phosphorylated red/green opsins.</text>
</comment>
<dbReference type="InterPro" id="IPR014753">
    <property type="entry name" value="Arrestin_N"/>
</dbReference>
<evidence type="ECO:0000256" key="2">
    <source>
        <dbReference type="ARBA" id="ARBA00017730"/>
    </source>
</evidence>